<gene>
    <name evidence="1" type="ORF">MMON_30950</name>
</gene>
<organism evidence="1 2">
    <name type="scientific">Mycolicibacterium monacense</name>
    <name type="common">Mycobacterium monacense</name>
    <dbReference type="NCBI Taxonomy" id="85693"/>
    <lineage>
        <taxon>Bacteria</taxon>
        <taxon>Bacillati</taxon>
        <taxon>Actinomycetota</taxon>
        <taxon>Actinomycetes</taxon>
        <taxon>Mycobacteriales</taxon>
        <taxon>Mycobacteriaceae</taxon>
        <taxon>Mycolicibacterium</taxon>
    </lineage>
</organism>
<proteinExistence type="predicted"/>
<dbReference type="AlphaFoldDB" id="A0AAD1MZN2"/>
<sequence>MVHALDAQPCAIPYGTQNLGVGRLLAAVAGRHQQIGDLRRDQIVHRGLGQTAQLFGVVRALGQAGDEISAQTCVEAGGGHRRDLTVLFGMECGLSGAA</sequence>
<keyword evidence="2" id="KW-1185">Reference proteome</keyword>
<reference evidence="1 2" key="1">
    <citation type="journal article" date="2019" name="Emerg. Microbes Infect.">
        <title>Comprehensive subspecies identification of 175 nontuberculous mycobacteria species based on 7547 genomic profiles.</title>
        <authorList>
            <person name="Matsumoto Y."/>
            <person name="Kinjo T."/>
            <person name="Motooka D."/>
            <person name="Nabeya D."/>
            <person name="Jung N."/>
            <person name="Uechi K."/>
            <person name="Horii T."/>
            <person name="Iida T."/>
            <person name="Fujita J."/>
            <person name="Nakamura S."/>
        </authorList>
    </citation>
    <scope>NUCLEOTIDE SEQUENCE [LARGE SCALE GENOMIC DNA]</scope>
    <source>
        <strain evidence="1 2">JCM 15658</strain>
    </source>
</reference>
<name>A0AAD1MZN2_MYCMB</name>
<protein>
    <submittedName>
        <fullName evidence="1">Uncharacterized protein</fullName>
    </submittedName>
</protein>
<evidence type="ECO:0000313" key="2">
    <source>
        <dbReference type="Proteomes" id="UP000466039"/>
    </source>
</evidence>
<dbReference type="EMBL" id="AP022617">
    <property type="protein sequence ID" value="BBZ61794.1"/>
    <property type="molecule type" value="Genomic_DNA"/>
</dbReference>
<evidence type="ECO:0000313" key="1">
    <source>
        <dbReference type="EMBL" id="BBZ61794.1"/>
    </source>
</evidence>
<dbReference type="Proteomes" id="UP000466039">
    <property type="component" value="Chromosome"/>
</dbReference>
<accession>A0AAD1MZN2</accession>